<comment type="caution">
    <text evidence="2">The sequence shown here is derived from an EMBL/GenBank/DDBJ whole genome shotgun (WGS) entry which is preliminary data.</text>
</comment>
<gene>
    <name evidence="2" type="ORF">DFO73_104192</name>
</gene>
<dbReference type="Proteomes" id="UP000247150">
    <property type="component" value="Unassembled WGS sequence"/>
</dbReference>
<dbReference type="EMBL" id="QGTW01000004">
    <property type="protein sequence ID" value="PWW29555.1"/>
    <property type="molecule type" value="Genomic_DNA"/>
</dbReference>
<name>A0A2V2ZYK8_9BACI</name>
<organism evidence="2 3">
    <name type="scientific">Cytobacillus oceanisediminis</name>
    <dbReference type="NCBI Taxonomy" id="665099"/>
    <lineage>
        <taxon>Bacteria</taxon>
        <taxon>Bacillati</taxon>
        <taxon>Bacillota</taxon>
        <taxon>Bacilli</taxon>
        <taxon>Bacillales</taxon>
        <taxon>Bacillaceae</taxon>
        <taxon>Cytobacillus</taxon>
    </lineage>
</organism>
<dbReference type="PROSITE" id="PS50965">
    <property type="entry name" value="NERD"/>
    <property type="match status" value="1"/>
</dbReference>
<protein>
    <submittedName>
        <fullName evidence="2">Nuclease-like protein</fullName>
    </submittedName>
</protein>
<feature type="domain" description="NERD" evidence="1">
    <location>
        <begin position="41"/>
        <end position="158"/>
    </location>
</feature>
<evidence type="ECO:0000313" key="2">
    <source>
        <dbReference type="EMBL" id="PWW29555.1"/>
    </source>
</evidence>
<dbReference type="RefSeq" id="WP_110064613.1">
    <property type="nucleotide sequence ID" value="NZ_QGTW01000004.1"/>
</dbReference>
<reference evidence="2 3" key="1">
    <citation type="submission" date="2018-05" db="EMBL/GenBank/DDBJ databases">
        <title>Freshwater and sediment microbial communities from various areas in North America, analyzing microbe dynamics in response to fracking.</title>
        <authorList>
            <person name="Lamendella R."/>
        </authorList>
    </citation>
    <scope>NUCLEOTIDE SEQUENCE [LARGE SCALE GENOMIC DNA]</scope>
    <source>
        <strain evidence="2 3">15_TX</strain>
    </source>
</reference>
<evidence type="ECO:0000313" key="3">
    <source>
        <dbReference type="Proteomes" id="UP000247150"/>
    </source>
</evidence>
<accession>A0A2V2ZYK8</accession>
<sequence>MIIKKRTIPIRILKNGALLRRMPKNHKVRAKIEEDLARRWAGYRGEAALDFHLSKLPENEYMIFHGIRLTNGKYFFQIDTLILSAKFAIILEVKNFSGTLFFDPQFNQMIQTTLNGEERGYPHPIEQANLQAEELKKWLSKRGINLPVEFFIVISKPSTILRTPPRNSQINQKIIHSQYLISKIDKVSMSYKEKQLDIKALKKVSKIILKEHTPESLDILKFYKISMDEILTGVLCPVCIAKPMERRDGNWLCKACRLLSSNAHFKTVADLFLLNNGVPISNKQFREFLHLSSPHISRRILVSLNLPQTGTGKGRRYLPPPNYQDIADLDIQLY</sequence>
<evidence type="ECO:0000259" key="1">
    <source>
        <dbReference type="PROSITE" id="PS50965"/>
    </source>
</evidence>
<dbReference type="AlphaFoldDB" id="A0A2V2ZYK8"/>
<dbReference type="OrthoDB" id="569879at2"/>
<dbReference type="InterPro" id="IPR011528">
    <property type="entry name" value="NERD"/>
</dbReference>
<proteinExistence type="predicted"/>
<dbReference type="Pfam" id="PF08378">
    <property type="entry name" value="NERD"/>
    <property type="match status" value="1"/>
</dbReference>